<sequence length="579" mass="63221">MSQGPSLPPPPPTIPHNLDPSNEAVQAAFDWHPRPMPLHPTVADYNEVKLAIREAHEQAGLLQEMAHAYRLYVDVLAQNNLNLRQLLAAQHQGAAAATDNPASVASTSRRRKKKKKDAELPPDEKRAIDLSGLPDAIIAPDRYSTEAKRKLGVTAELYKFVPPELYRDMEAVADFRDTFVSALNDNRRNFTHTAKNLAPFIWSGYAANIGVPLVERAHHDYFLSMLKDPDSNKFSKYNPCLFDKLDKRCQFLLVREVALLLRGLLFGPASVITGVRGTSRDPLGDMWGIEEVTPGAIAFAAVMTVYLHGWDTSFAPAGKLTNWQYQKNFDSYKEIIMKNADTEEGAELFDFYNYYVFKKDLSAPDTDEEHEEINVRVASDSSGIGPGLVNATRRLDINDRNAWCATNINGDSVMAAVAGRNPNLYSAADDSDDGSNDGQATSQPRDPDQPFIRPHPRPRPIPPSTVFQPAATASDPPVDVSEPSVGNELPADATQLSDSQISPAEISARDQAEGPLCGHGHIQRGRGGPRARGRGGRGAASTRGRAGRSMVSATAGPPDAVVEHEASGGARRLRRSPRS</sequence>
<reference evidence="2" key="1">
    <citation type="submission" date="2022-07" db="EMBL/GenBank/DDBJ databases">
        <title>Genome Sequence of Leucocoprinus birnbaumii.</title>
        <authorList>
            <person name="Buettner E."/>
        </authorList>
    </citation>
    <scope>NUCLEOTIDE SEQUENCE</scope>
    <source>
        <strain evidence="2">VT141</strain>
    </source>
</reference>
<dbReference type="InterPro" id="IPR046521">
    <property type="entry name" value="DUF6698"/>
</dbReference>
<keyword evidence="3" id="KW-1185">Reference proteome</keyword>
<feature type="compositionally biased region" description="Low complexity" evidence="1">
    <location>
        <begin position="539"/>
        <end position="548"/>
    </location>
</feature>
<feature type="compositionally biased region" description="Basic residues" evidence="1">
    <location>
        <begin position="521"/>
        <end position="535"/>
    </location>
</feature>
<dbReference type="Pfam" id="PF20414">
    <property type="entry name" value="DUF6698"/>
    <property type="match status" value="1"/>
</dbReference>
<organism evidence="2 3">
    <name type="scientific">Leucocoprinus birnbaumii</name>
    <dbReference type="NCBI Taxonomy" id="56174"/>
    <lineage>
        <taxon>Eukaryota</taxon>
        <taxon>Fungi</taxon>
        <taxon>Dikarya</taxon>
        <taxon>Basidiomycota</taxon>
        <taxon>Agaricomycotina</taxon>
        <taxon>Agaricomycetes</taxon>
        <taxon>Agaricomycetidae</taxon>
        <taxon>Agaricales</taxon>
        <taxon>Agaricineae</taxon>
        <taxon>Agaricaceae</taxon>
        <taxon>Leucocoprinus</taxon>
    </lineage>
</organism>
<dbReference type="EMBL" id="JANIEX010001842">
    <property type="protein sequence ID" value="KAJ3553973.1"/>
    <property type="molecule type" value="Genomic_DNA"/>
</dbReference>
<proteinExistence type="predicted"/>
<feature type="region of interest" description="Disordered" evidence="1">
    <location>
        <begin position="424"/>
        <end position="579"/>
    </location>
</feature>
<dbReference type="AlphaFoldDB" id="A0AAD5YMZ7"/>
<evidence type="ECO:0000313" key="2">
    <source>
        <dbReference type="EMBL" id="KAJ3553973.1"/>
    </source>
</evidence>
<gene>
    <name evidence="2" type="ORF">NP233_g12522</name>
</gene>
<name>A0AAD5YMZ7_9AGAR</name>
<feature type="region of interest" description="Disordered" evidence="1">
    <location>
        <begin position="93"/>
        <end position="124"/>
    </location>
</feature>
<evidence type="ECO:0000256" key="1">
    <source>
        <dbReference type="SAM" id="MobiDB-lite"/>
    </source>
</evidence>
<comment type="caution">
    <text evidence="2">The sequence shown here is derived from an EMBL/GenBank/DDBJ whole genome shotgun (WGS) entry which is preliminary data.</text>
</comment>
<dbReference type="Proteomes" id="UP001213000">
    <property type="component" value="Unassembled WGS sequence"/>
</dbReference>
<accession>A0AAD5YMZ7</accession>
<evidence type="ECO:0000313" key="3">
    <source>
        <dbReference type="Proteomes" id="UP001213000"/>
    </source>
</evidence>
<protein>
    <submittedName>
        <fullName evidence="2">Uncharacterized protein</fullName>
    </submittedName>
</protein>